<feature type="region of interest" description="Disordered" evidence="4">
    <location>
        <begin position="562"/>
        <end position="584"/>
    </location>
</feature>
<dbReference type="PANTHER" id="PTHR23167">
    <property type="entry name" value="CALPONIN HOMOLOGY DOMAIN-CONTAINING PROTEIN DDB_G0272472-RELATED"/>
    <property type="match status" value="1"/>
</dbReference>
<proteinExistence type="inferred from homology"/>
<feature type="compositionally biased region" description="Basic and acidic residues" evidence="4">
    <location>
        <begin position="120"/>
        <end position="129"/>
    </location>
</feature>
<dbReference type="PROSITE" id="PS50021">
    <property type="entry name" value="CH"/>
    <property type="match status" value="1"/>
</dbReference>
<feature type="region of interest" description="Disordered" evidence="4">
    <location>
        <begin position="1024"/>
        <end position="1055"/>
    </location>
</feature>
<keyword evidence="1" id="KW-0597">Phosphoprotein</keyword>
<dbReference type="Pfam" id="PF00307">
    <property type="entry name" value="CH"/>
    <property type="match status" value="1"/>
</dbReference>
<organism evidence="6 7">
    <name type="scientific">Gryllus longicercus</name>
    <dbReference type="NCBI Taxonomy" id="2509291"/>
    <lineage>
        <taxon>Eukaryota</taxon>
        <taxon>Metazoa</taxon>
        <taxon>Ecdysozoa</taxon>
        <taxon>Arthropoda</taxon>
        <taxon>Hexapoda</taxon>
        <taxon>Insecta</taxon>
        <taxon>Pterygota</taxon>
        <taxon>Neoptera</taxon>
        <taxon>Polyneoptera</taxon>
        <taxon>Orthoptera</taxon>
        <taxon>Ensifera</taxon>
        <taxon>Gryllidea</taxon>
        <taxon>Grylloidea</taxon>
        <taxon>Gryllidae</taxon>
        <taxon>Gryllinae</taxon>
        <taxon>Gryllus</taxon>
    </lineage>
</organism>
<feature type="compositionally biased region" description="Low complexity" evidence="4">
    <location>
        <begin position="184"/>
        <end position="201"/>
    </location>
</feature>
<feature type="compositionally biased region" description="Polar residues" evidence="4">
    <location>
        <begin position="1403"/>
        <end position="1420"/>
    </location>
</feature>
<feature type="region of interest" description="Disordered" evidence="4">
    <location>
        <begin position="1122"/>
        <end position="1151"/>
    </location>
</feature>
<feature type="region of interest" description="Disordered" evidence="4">
    <location>
        <begin position="222"/>
        <end position="316"/>
    </location>
</feature>
<sequence>MAAVVGKEYRPKMGGDASRLRNKSLSQSSSVESSQSKSSVSDRSAGSEQFHQPLSHSSSCESTSNSKASTPQRSDSGNLSSQPWDGANTQNPYFKNPVGSFSTDNEARSQASSRSSSENHIPRAPEAGEPRSQNADASETSQKQFPAVFAETKHKPVSQTASLDNTGQATPMRPLVQKVPQPKSVVHSSSLDSTSSNYDPSVLLFTPSQAMQIAIHKAAINKQLSREEERRQSTSSSRHGSFSKTCESEGASSDGEEGGDEAEEEYLSYESGRSDSEEDAEEETTVRQVSNGNAPPLRQPFVPQQSSGNSQAKIPAHPERGQEMLRGTESMGASNINSVAKPFAGSVNNTGPAAQPVSNINNVNLVNSGYGVHQPNQTVPAYPKPNLPTNAQQENYQNANYSTWTTDVAKHEFIYDQPRVESDSNMNSVDNTVYAPPSYHDASLHSNANTNIHHTTAYQNANAHDVSSLSNGTSNVSSAQRLLQMATADSKIPTRYRSDRKVKMKRANTIDIPKPLNFYEIEDESDYSSGEEYEDEEGDKQMNRNSSNSQHRAAYLALRGPIRVGSGNKYPGDNKVPPPNFQPKTESDRKFLAFLQQHGSNSSNQPAAPENVKVTSYNPSARGGHHWSNRFSNIKTAFESTANKEMNQVERGPKVAYGPAAARLFWQSADDSATVMKARPLAAANGPKLTKQGSQFLRKLFEQKDQEKQEQSKLPWAEKPAEENVVVGSLTVANTKNSHQNSIYNKKQVFTPPPSPISQPVKINKFSHAPMSAFRPVEKKSCQRLNEIPMNTAPAVNQPWASPSVSGNVKQLASQKFNPSQPPAPLVSANPDTSANISRTVKHRGSFSSQNGPQDVGSPVSPTLPWIKEGTDHRSLNSAVAKFENMSRETSPQPSLPSLAHSRSIEKIAVPQSLSLYKQPEVVAPKTYIPPSNGPGIVQGRLQENNIFPNVQSVKEPPNMPKPPSLLSPSLAVAQTFESKQVFSKNDYRKQQEILKNHQEKYSSKEKYSGQEPNAANQYYQAHHNNSHQHTPNKTDPPSQQFDRSQVQNAAQTYSGSVTSRTAVYSNALPNAHLNNVSDKKSKSPISPLSLPLKNIPPNLESPDMPSPEAFTAVSHVMTGPVSHQAVTVSQKTRHRYDEEGEEHKSSAARNLSSVLQISMVKGDGKADKLGVPKQNKSPSPDPRQNEPAATNQKSGMVRNKSESDIKLMENPQFSEYQRDKDTDERPAARGYQANGLPLSTRLRPASAESLIMATSTEELQESGESVLTTRLQIPVYNNVSGKVPSHRSGSLHDIMQDRKSPYENGHASQSPLQNSHVLHKSGSWHQLAPGQQGKPRRPQSLAIPDLPTGNTGNARRAHGGLSKAKSSHSLAFPKQFEAALAPDTIENKKSKVEAYLKVNDPNARSQSKSPNTTPQQKPSVPQKPEIPLLDDSLDNVEEAFEDLFNSTAGQSTKVNISSSKLKTKRINHSEQVHSIQHQHSAASTQYANRQGVWEEPGVNRASRVPNLPPHMLAHDFASHAESTMSSSSADGNIVTRTEVKTKSTSFTATAVGKSQVTKVGPVKPMSPFAKFQQLDRQNSPTSPNSPKTPGGSSSGPLFKFTDPKLSRSASGVKDRLLFWCQSKTKDYKNIQIENFSTSWSSGMAFCALIHHFLPDAFDYDSLRPEERRKNFELAFRVADEKAGIAPLLDVEDMVMMRKPDWKCVFTYVQSVYRRFKDED</sequence>
<feature type="region of interest" description="Disordered" evidence="4">
    <location>
        <begin position="521"/>
        <end position="550"/>
    </location>
</feature>
<feature type="compositionally biased region" description="Basic and acidic residues" evidence="4">
    <location>
        <begin position="1136"/>
        <end position="1146"/>
    </location>
</feature>
<feature type="region of interest" description="Disordered" evidence="4">
    <location>
        <begin position="1073"/>
        <end position="1102"/>
    </location>
</feature>
<evidence type="ECO:0000256" key="2">
    <source>
        <dbReference type="ARBA" id="ARBA00023054"/>
    </source>
</evidence>
<dbReference type="InterPro" id="IPR001715">
    <property type="entry name" value="CH_dom"/>
</dbReference>
<dbReference type="SUPFAM" id="SSF47576">
    <property type="entry name" value="Calponin-homology domain, CH-domain"/>
    <property type="match status" value="1"/>
</dbReference>
<dbReference type="FunFam" id="1.10.418.10:FF:000009">
    <property type="entry name" value="smoothelin isoform X2"/>
    <property type="match status" value="1"/>
</dbReference>
<dbReference type="CDD" id="cd21200">
    <property type="entry name" value="CH_SMTN-like"/>
    <property type="match status" value="1"/>
</dbReference>
<protein>
    <recommendedName>
        <fullName evidence="5">Calponin-homology (CH) domain-containing protein</fullName>
    </recommendedName>
</protein>
<feature type="compositionally biased region" description="Polar residues" evidence="4">
    <location>
        <begin position="157"/>
        <end position="169"/>
    </location>
</feature>
<keyword evidence="7" id="KW-1185">Reference proteome</keyword>
<feature type="compositionally biased region" description="Polar residues" evidence="4">
    <location>
        <begin position="70"/>
        <end position="104"/>
    </location>
</feature>
<feature type="domain" description="Calponin-homology (CH)" evidence="5">
    <location>
        <begin position="1611"/>
        <end position="1717"/>
    </location>
</feature>
<name>A0AAN9VZX7_9ORTH</name>
<feature type="compositionally biased region" description="Low complexity" evidence="4">
    <location>
        <begin position="55"/>
        <end position="69"/>
    </location>
</feature>
<feature type="region of interest" description="Disordered" evidence="4">
    <location>
        <begin position="1400"/>
        <end position="1428"/>
    </location>
</feature>
<feature type="compositionally biased region" description="Low complexity" evidence="4">
    <location>
        <begin position="23"/>
        <end position="41"/>
    </location>
</feature>
<feature type="compositionally biased region" description="Low complexity" evidence="4">
    <location>
        <begin position="1084"/>
        <end position="1099"/>
    </location>
</feature>
<gene>
    <name evidence="6" type="ORF">R5R35_014054</name>
</gene>
<keyword evidence="2" id="KW-0175">Coiled coil</keyword>
<feature type="compositionally biased region" description="Acidic residues" evidence="4">
    <location>
        <begin position="254"/>
        <end position="267"/>
    </location>
</feature>
<dbReference type="EMBL" id="JAZDUA010000034">
    <property type="protein sequence ID" value="KAK7871796.1"/>
    <property type="molecule type" value="Genomic_DNA"/>
</dbReference>
<dbReference type="Proteomes" id="UP001378592">
    <property type="component" value="Unassembled WGS sequence"/>
</dbReference>
<evidence type="ECO:0000259" key="5">
    <source>
        <dbReference type="PROSITE" id="PS50021"/>
    </source>
</evidence>
<comment type="similarity">
    <text evidence="3">Belongs to the smoothelin family.</text>
</comment>
<evidence type="ECO:0000256" key="1">
    <source>
        <dbReference type="ARBA" id="ARBA00022553"/>
    </source>
</evidence>
<feature type="region of interest" description="Disordered" evidence="4">
    <location>
        <begin position="1325"/>
        <end position="1369"/>
    </location>
</feature>
<feature type="compositionally biased region" description="Polar residues" evidence="4">
    <location>
        <begin position="42"/>
        <end position="54"/>
    </location>
</feature>
<dbReference type="InterPro" id="IPR050540">
    <property type="entry name" value="F-actin_Monoox_Mical"/>
</dbReference>
<feature type="compositionally biased region" description="Low complexity" evidence="4">
    <location>
        <begin position="1579"/>
        <end position="1597"/>
    </location>
</feature>
<reference evidence="6 7" key="1">
    <citation type="submission" date="2024-03" db="EMBL/GenBank/DDBJ databases">
        <title>The genome assembly and annotation of the cricket Gryllus longicercus Weissman &amp; Gray.</title>
        <authorList>
            <person name="Szrajer S."/>
            <person name="Gray D."/>
            <person name="Ylla G."/>
        </authorList>
    </citation>
    <scope>NUCLEOTIDE SEQUENCE [LARGE SCALE GENOMIC DNA]</scope>
    <source>
        <strain evidence="6">DAG 2021-001</strain>
        <tissue evidence="6">Whole body minus gut</tissue>
    </source>
</reference>
<dbReference type="Gene3D" id="1.10.418.10">
    <property type="entry name" value="Calponin-like domain"/>
    <property type="match status" value="1"/>
</dbReference>
<dbReference type="PANTHER" id="PTHR23167:SF88">
    <property type="entry name" value="CALPONIN-HOMOLOGY (CH) DOMAIN-CONTAINING PROTEIN"/>
    <property type="match status" value="1"/>
</dbReference>
<feature type="compositionally biased region" description="Basic and acidic residues" evidence="4">
    <location>
        <begin position="1217"/>
        <end position="1228"/>
    </location>
</feature>
<dbReference type="SMART" id="SM00033">
    <property type="entry name" value="CH"/>
    <property type="match status" value="1"/>
</dbReference>
<feature type="compositionally biased region" description="Acidic residues" evidence="4">
    <location>
        <begin position="521"/>
        <end position="538"/>
    </location>
</feature>
<feature type="region of interest" description="Disordered" evidence="4">
    <location>
        <begin position="1"/>
        <end position="201"/>
    </location>
</feature>
<dbReference type="InterPro" id="IPR036872">
    <property type="entry name" value="CH_dom_sf"/>
</dbReference>
<comment type="caution">
    <text evidence="6">The sequence shown here is derived from an EMBL/GenBank/DDBJ whole genome shotgun (WGS) entry which is preliminary data.</text>
</comment>
<feature type="compositionally biased region" description="Polar residues" evidence="4">
    <location>
        <begin position="302"/>
        <end position="312"/>
    </location>
</feature>
<feature type="region of interest" description="Disordered" evidence="4">
    <location>
        <begin position="1574"/>
        <end position="1600"/>
    </location>
</feature>
<feature type="compositionally biased region" description="Polar residues" evidence="4">
    <location>
        <begin position="131"/>
        <end position="144"/>
    </location>
</feature>
<feature type="region of interest" description="Disordered" evidence="4">
    <location>
        <begin position="1163"/>
        <end position="1240"/>
    </location>
</feature>
<evidence type="ECO:0000313" key="7">
    <source>
        <dbReference type="Proteomes" id="UP001378592"/>
    </source>
</evidence>
<evidence type="ECO:0000256" key="4">
    <source>
        <dbReference type="SAM" id="MobiDB-lite"/>
    </source>
</evidence>
<evidence type="ECO:0000256" key="3">
    <source>
        <dbReference type="ARBA" id="ARBA00061655"/>
    </source>
</evidence>
<accession>A0AAN9VZX7</accession>
<evidence type="ECO:0000313" key="6">
    <source>
        <dbReference type="EMBL" id="KAK7871796.1"/>
    </source>
</evidence>